<dbReference type="AlphaFoldDB" id="A0AAJ0HIP9"/>
<comment type="caution">
    <text evidence="2">The sequence shown here is derived from an EMBL/GenBank/DDBJ whole genome shotgun (WGS) entry which is preliminary data.</text>
</comment>
<reference evidence="2" key="2">
    <citation type="submission" date="2023-06" db="EMBL/GenBank/DDBJ databases">
        <authorList>
            <consortium name="Lawrence Berkeley National Laboratory"/>
            <person name="Haridas S."/>
            <person name="Hensen N."/>
            <person name="Bonometti L."/>
            <person name="Westerberg I."/>
            <person name="Brannstrom I.O."/>
            <person name="Guillou S."/>
            <person name="Cros-Aarteil S."/>
            <person name="Calhoun S."/>
            <person name="Kuo A."/>
            <person name="Mondo S."/>
            <person name="Pangilinan J."/>
            <person name="Riley R."/>
            <person name="Labutti K."/>
            <person name="Andreopoulos B."/>
            <person name="Lipzen A."/>
            <person name="Chen C."/>
            <person name="Yanf M."/>
            <person name="Daum C."/>
            <person name="Ng V."/>
            <person name="Clum A."/>
            <person name="Steindorff A."/>
            <person name="Ohm R."/>
            <person name="Martin F."/>
            <person name="Silar P."/>
            <person name="Natvig D."/>
            <person name="Lalanne C."/>
            <person name="Gautier V."/>
            <person name="Ament-Velasquez S.L."/>
            <person name="Kruys A."/>
            <person name="Hutchinson M.I."/>
            <person name="Powell A.J."/>
            <person name="Barry K."/>
            <person name="Miller A.N."/>
            <person name="Grigoriev I.V."/>
            <person name="Debuchy R."/>
            <person name="Gladieux P."/>
            <person name="Thoren M.H."/>
            <person name="Johannesson H."/>
        </authorList>
    </citation>
    <scope>NUCLEOTIDE SEQUENCE</scope>
    <source>
        <strain evidence="2">CBS 955.72</strain>
    </source>
</reference>
<keyword evidence="3" id="KW-1185">Reference proteome</keyword>
<sequence length="293" mass="32768">MNQNPSYSMTERPVDVVNYLSIIDSGDERLNHSSSIPISLARTLLEVDINEVRDLTRFAELWPAATIKNHPVFRDWKNSARPRGFCVVGGPLVSPTSEVSTLSHLCHEVDREINNNQSKQSFAITFFCKFRPDSRNMFIGLLGMLQSLTAQVLLRSGAEVWLSQDEEQGLQPDEDEDGEDKGGQAPSREKILLAMYVFREALAAALDAGTDTITCLVDWYTDYTCGPGLGDNMSAMPEILERFGQMLGGVGEGSRLDGLNFKLLFTSPGTQEFDRKLCERCGFDVLELDEEWR</sequence>
<feature type="region of interest" description="Disordered" evidence="1">
    <location>
        <begin position="165"/>
        <end position="185"/>
    </location>
</feature>
<evidence type="ECO:0000256" key="1">
    <source>
        <dbReference type="SAM" id="MobiDB-lite"/>
    </source>
</evidence>
<evidence type="ECO:0000313" key="2">
    <source>
        <dbReference type="EMBL" id="KAK3353426.1"/>
    </source>
</evidence>
<accession>A0AAJ0HIP9</accession>
<dbReference type="EMBL" id="JAUIQD010000004">
    <property type="protein sequence ID" value="KAK3353426.1"/>
    <property type="molecule type" value="Genomic_DNA"/>
</dbReference>
<dbReference type="Proteomes" id="UP001275084">
    <property type="component" value="Unassembled WGS sequence"/>
</dbReference>
<evidence type="ECO:0000313" key="3">
    <source>
        <dbReference type="Proteomes" id="UP001275084"/>
    </source>
</evidence>
<protein>
    <submittedName>
        <fullName evidence="2">Uncharacterized protein</fullName>
    </submittedName>
</protein>
<reference evidence="2" key="1">
    <citation type="journal article" date="2023" name="Mol. Phylogenet. Evol.">
        <title>Genome-scale phylogeny and comparative genomics of the fungal order Sordariales.</title>
        <authorList>
            <person name="Hensen N."/>
            <person name="Bonometti L."/>
            <person name="Westerberg I."/>
            <person name="Brannstrom I.O."/>
            <person name="Guillou S."/>
            <person name="Cros-Aarteil S."/>
            <person name="Calhoun S."/>
            <person name="Haridas S."/>
            <person name="Kuo A."/>
            <person name="Mondo S."/>
            <person name="Pangilinan J."/>
            <person name="Riley R."/>
            <person name="LaButti K."/>
            <person name="Andreopoulos B."/>
            <person name="Lipzen A."/>
            <person name="Chen C."/>
            <person name="Yan M."/>
            <person name="Daum C."/>
            <person name="Ng V."/>
            <person name="Clum A."/>
            <person name="Steindorff A."/>
            <person name="Ohm R.A."/>
            <person name="Martin F."/>
            <person name="Silar P."/>
            <person name="Natvig D.O."/>
            <person name="Lalanne C."/>
            <person name="Gautier V."/>
            <person name="Ament-Velasquez S.L."/>
            <person name="Kruys A."/>
            <person name="Hutchinson M.I."/>
            <person name="Powell A.J."/>
            <person name="Barry K."/>
            <person name="Miller A.N."/>
            <person name="Grigoriev I.V."/>
            <person name="Debuchy R."/>
            <person name="Gladieux P."/>
            <person name="Hiltunen Thoren M."/>
            <person name="Johannesson H."/>
        </authorList>
    </citation>
    <scope>NUCLEOTIDE SEQUENCE</scope>
    <source>
        <strain evidence="2">CBS 955.72</strain>
    </source>
</reference>
<organism evidence="2 3">
    <name type="scientific">Lasiosphaeria hispida</name>
    <dbReference type="NCBI Taxonomy" id="260671"/>
    <lineage>
        <taxon>Eukaryota</taxon>
        <taxon>Fungi</taxon>
        <taxon>Dikarya</taxon>
        <taxon>Ascomycota</taxon>
        <taxon>Pezizomycotina</taxon>
        <taxon>Sordariomycetes</taxon>
        <taxon>Sordariomycetidae</taxon>
        <taxon>Sordariales</taxon>
        <taxon>Lasiosphaeriaceae</taxon>
        <taxon>Lasiosphaeria</taxon>
    </lineage>
</organism>
<proteinExistence type="predicted"/>
<gene>
    <name evidence="2" type="ORF">B0T25DRAFT_607756</name>
</gene>
<name>A0AAJ0HIP9_9PEZI</name>
<feature type="compositionally biased region" description="Acidic residues" evidence="1">
    <location>
        <begin position="165"/>
        <end position="179"/>
    </location>
</feature>